<comment type="caution">
    <text evidence="1">The sequence shown here is derived from an EMBL/GenBank/DDBJ whole genome shotgun (WGS) entry which is preliminary data.</text>
</comment>
<dbReference type="HOGENOM" id="CLU_2975564_0_0_10"/>
<protein>
    <submittedName>
        <fullName evidence="1">Uncharacterized protein</fullName>
    </submittedName>
</protein>
<dbReference type="Proteomes" id="UP000010433">
    <property type="component" value="Unassembled WGS sequence"/>
</dbReference>
<organism evidence="1 2">
    <name type="scientific">Hoylesella saccharolytica F0055</name>
    <dbReference type="NCBI Taxonomy" id="1127699"/>
    <lineage>
        <taxon>Bacteria</taxon>
        <taxon>Pseudomonadati</taxon>
        <taxon>Bacteroidota</taxon>
        <taxon>Bacteroidia</taxon>
        <taxon>Bacteroidales</taxon>
        <taxon>Prevotellaceae</taxon>
        <taxon>Hoylesella</taxon>
    </lineage>
</organism>
<evidence type="ECO:0000313" key="2">
    <source>
        <dbReference type="Proteomes" id="UP000010433"/>
    </source>
</evidence>
<name>L1NE05_9BACT</name>
<proteinExistence type="predicted"/>
<evidence type="ECO:0000313" key="1">
    <source>
        <dbReference type="EMBL" id="EKY01422.1"/>
    </source>
</evidence>
<accession>L1NE05</accession>
<reference evidence="1 2" key="1">
    <citation type="submission" date="2012-05" db="EMBL/GenBank/DDBJ databases">
        <authorList>
            <person name="Weinstock G."/>
            <person name="Sodergren E."/>
            <person name="Lobos E.A."/>
            <person name="Fulton L."/>
            <person name="Fulton R."/>
            <person name="Courtney L."/>
            <person name="Fronick C."/>
            <person name="O'Laughlin M."/>
            <person name="Godfrey J."/>
            <person name="Wilson R.M."/>
            <person name="Miner T."/>
            <person name="Farmer C."/>
            <person name="Delehaunty K."/>
            <person name="Cordes M."/>
            <person name="Minx P."/>
            <person name="Tomlinson C."/>
            <person name="Chen J."/>
            <person name="Wollam A."/>
            <person name="Pepin K.H."/>
            <person name="Bhonagiri V."/>
            <person name="Zhang X."/>
            <person name="Suruliraj S."/>
            <person name="Warren W."/>
            <person name="Mitreva M."/>
            <person name="Mardis E.R."/>
            <person name="Wilson R.K."/>
        </authorList>
    </citation>
    <scope>NUCLEOTIDE SEQUENCE [LARGE SCALE GENOMIC DNA]</scope>
    <source>
        <strain evidence="1 2">F0055</strain>
    </source>
</reference>
<dbReference type="AlphaFoldDB" id="L1NE05"/>
<sequence length="58" mass="6926">MSQRYSQRYCDFSFFVTTEQFLLAKRITLILTKTSVCIPKAMLSECKRIAFELQKHKF</sequence>
<keyword evidence="2" id="KW-1185">Reference proteome</keyword>
<dbReference type="EMBL" id="AMEP01000069">
    <property type="protein sequence ID" value="EKY01422.1"/>
    <property type="molecule type" value="Genomic_DNA"/>
</dbReference>
<gene>
    <name evidence="1" type="ORF">HMPREF9151_01034</name>
</gene>